<dbReference type="Gene3D" id="3.30.1370.110">
    <property type="match status" value="1"/>
</dbReference>
<reference evidence="1" key="1">
    <citation type="submission" date="2023-10" db="EMBL/GenBank/DDBJ databases">
        <title>Genome assembly of Pristionchus species.</title>
        <authorList>
            <person name="Yoshida K."/>
            <person name="Sommer R.J."/>
        </authorList>
    </citation>
    <scope>NUCLEOTIDE SEQUENCE</scope>
    <source>
        <strain evidence="1">RS5133</strain>
    </source>
</reference>
<evidence type="ECO:0000313" key="1">
    <source>
        <dbReference type="EMBL" id="GMT18342.1"/>
    </source>
</evidence>
<keyword evidence="2" id="KW-1185">Reference proteome</keyword>
<feature type="non-terminal residue" evidence="1">
    <location>
        <position position="1"/>
    </location>
</feature>
<accession>A0AAV5VJT0</accession>
<dbReference type="InterPro" id="IPR036063">
    <property type="entry name" value="Smr_dom_sf"/>
</dbReference>
<dbReference type="Proteomes" id="UP001432322">
    <property type="component" value="Unassembled WGS sequence"/>
</dbReference>
<name>A0AAV5VJT0_9BILA</name>
<dbReference type="SUPFAM" id="SSF160443">
    <property type="entry name" value="SMR domain-like"/>
    <property type="match status" value="1"/>
</dbReference>
<organism evidence="1 2">
    <name type="scientific">Pristionchus fissidentatus</name>
    <dbReference type="NCBI Taxonomy" id="1538716"/>
    <lineage>
        <taxon>Eukaryota</taxon>
        <taxon>Metazoa</taxon>
        <taxon>Ecdysozoa</taxon>
        <taxon>Nematoda</taxon>
        <taxon>Chromadorea</taxon>
        <taxon>Rhabditida</taxon>
        <taxon>Rhabditina</taxon>
        <taxon>Diplogasteromorpha</taxon>
        <taxon>Diplogasteroidea</taxon>
        <taxon>Neodiplogasteridae</taxon>
        <taxon>Pristionchus</taxon>
    </lineage>
</organism>
<dbReference type="AlphaFoldDB" id="A0AAV5VJT0"/>
<gene>
    <name evidence="1" type="ORF">PFISCL1PPCAC_9639</name>
</gene>
<dbReference type="EMBL" id="BTSY01000003">
    <property type="protein sequence ID" value="GMT18342.1"/>
    <property type="molecule type" value="Genomic_DNA"/>
</dbReference>
<proteinExistence type="predicted"/>
<sequence length="173" mass="20188">IQTFLANGQIASRERMAADNGCTWTLGQVTEEFEQLHEKREWRRKSMEENGEWFGFKSQQYYDMKAERDNVGAEILELSEWWNHQLNPDVVDVHHLMKYQAPKMVASRIKSFQNFLSTRGTIATSRMLVVITGKGKSVIKESVVQLLEQEQYNNLEWEDHNKGCNEGCIIINF</sequence>
<evidence type="ECO:0008006" key="3">
    <source>
        <dbReference type="Google" id="ProtNLM"/>
    </source>
</evidence>
<evidence type="ECO:0000313" key="2">
    <source>
        <dbReference type="Proteomes" id="UP001432322"/>
    </source>
</evidence>
<comment type="caution">
    <text evidence="1">The sequence shown here is derived from an EMBL/GenBank/DDBJ whole genome shotgun (WGS) entry which is preliminary data.</text>
</comment>
<protein>
    <recommendedName>
        <fullName evidence="3">Smr domain-containing protein</fullName>
    </recommendedName>
</protein>